<keyword evidence="3 9" id="KW-0808">Transferase</keyword>
<dbReference type="KEGG" id="bmic:BMR1_01G00880"/>
<evidence type="ECO:0000256" key="9">
    <source>
        <dbReference type="PROSITE-ProRule" id="PRU00958"/>
    </source>
</evidence>
<dbReference type="InterPro" id="IPR042296">
    <property type="entry name" value="tRNA_met_Trm1_C"/>
</dbReference>
<dbReference type="InterPro" id="IPR029063">
    <property type="entry name" value="SAM-dependent_MTases_sf"/>
</dbReference>
<dbReference type="PROSITE" id="PS51626">
    <property type="entry name" value="SAM_MT_TRM1"/>
    <property type="match status" value="1"/>
</dbReference>
<dbReference type="RefSeq" id="XP_021337326.1">
    <property type="nucleotide sequence ID" value="XM_021481810.1"/>
</dbReference>
<evidence type="ECO:0000313" key="11">
    <source>
        <dbReference type="EMBL" id="SIO73218.1"/>
    </source>
</evidence>
<comment type="similarity">
    <text evidence="9">Belongs to the class I-like SAM-binding methyltransferase superfamily. Trm1 family.</text>
</comment>
<keyword evidence="6 9" id="KW-0694">RNA-binding</keyword>
<evidence type="ECO:0000256" key="2">
    <source>
        <dbReference type="ARBA" id="ARBA00022603"/>
    </source>
</evidence>
<keyword evidence="1 9" id="KW-0820">tRNA-binding</keyword>
<keyword evidence="5 9" id="KW-0819">tRNA processing</keyword>
<dbReference type="Proteomes" id="UP000002899">
    <property type="component" value="Chromosome I"/>
</dbReference>
<dbReference type="GO" id="GO:0005634">
    <property type="term" value="C:nucleus"/>
    <property type="evidence" value="ECO:0007669"/>
    <property type="project" value="TreeGrafter"/>
</dbReference>
<evidence type="ECO:0000256" key="7">
    <source>
        <dbReference type="ARBA" id="ARBA00039099"/>
    </source>
</evidence>
<dbReference type="OrthoDB" id="6349953at2759"/>
<protein>
    <recommendedName>
        <fullName evidence="7 9">tRNA (guanine(26)-N(2))-dimethyltransferase</fullName>
        <ecNumber evidence="7 9">2.1.1.216</ecNumber>
    </recommendedName>
</protein>
<evidence type="ECO:0000256" key="5">
    <source>
        <dbReference type="ARBA" id="ARBA00022694"/>
    </source>
</evidence>
<accession>A0A1N6LWH5</accession>
<reference evidence="11 12" key="1">
    <citation type="journal article" date="2012" name="Nucleic Acids Res.">
        <title>Sequencing of the smallest Apicomplexan genome from the human pathogen Babesia microti.</title>
        <authorList>
            <person name="Cornillot E."/>
            <person name="Hadj-Kaddour K."/>
            <person name="Dassouli A."/>
            <person name="Noel B."/>
            <person name="Ranwez V."/>
            <person name="Vacherie B."/>
            <person name="Augagneur Y."/>
            <person name="Bres V."/>
            <person name="Duclos A."/>
            <person name="Randazzo S."/>
            <person name="Carcy B."/>
            <person name="Debierre-Grockiego F."/>
            <person name="Delbecq S."/>
            <person name="Moubri-Menage K."/>
            <person name="Shams-Eldin H."/>
            <person name="Usmani-Brown S."/>
            <person name="Bringaud F."/>
            <person name="Wincker P."/>
            <person name="Vivares C.P."/>
            <person name="Schwarz R.T."/>
            <person name="Schetters T.P."/>
            <person name="Krause P.J."/>
            <person name="Gorenflot A."/>
            <person name="Berry V."/>
            <person name="Barbe V."/>
            <person name="Ben Mamoun C."/>
        </authorList>
    </citation>
    <scope>NUCLEOTIDE SEQUENCE [LARGE SCALE GENOMIC DNA]</scope>
    <source>
        <strain evidence="11 12">RI</strain>
    </source>
</reference>
<dbReference type="PANTHER" id="PTHR10631">
    <property type="entry name" value="N 2 ,N 2 -DIMETHYLGUANOSINE TRNA METHYLTRANSFERASE"/>
    <property type="match status" value="1"/>
</dbReference>
<dbReference type="AlphaFoldDB" id="A0A1N6LWH5"/>
<dbReference type="GO" id="GO:0000049">
    <property type="term" value="F:tRNA binding"/>
    <property type="evidence" value="ECO:0007669"/>
    <property type="project" value="UniProtKB-UniRule"/>
</dbReference>
<evidence type="ECO:0000256" key="6">
    <source>
        <dbReference type="ARBA" id="ARBA00022884"/>
    </source>
</evidence>
<reference evidence="11 12" key="2">
    <citation type="journal article" date="2013" name="PLoS ONE">
        <title>Whole genome mapping and re-organization of the nuclear and mitochondrial genomes of Babesia microti isolates.</title>
        <authorList>
            <person name="Cornillot E."/>
            <person name="Dassouli A."/>
            <person name="Garg A."/>
            <person name="Pachikara N."/>
            <person name="Randazzo S."/>
            <person name="Depoix D."/>
            <person name="Carcy B."/>
            <person name="Delbecq S."/>
            <person name="Frutos R."/>
            <person name="Silva J.C."/>
            <person name="Sutton R."/>
            <person name="Krause P.J."/>
            <person name="Mamoun C.B."/>
        </authorList>
    </citation>
    <scope>NUCLEOTIDE SEQUENCE [LARGE SCALE GENOMIC DNA]</scope>
    <source>
        <strain evidence="11 12">RI</strain>
    </source>
</reference>
<reference evidence="11 12" key="3">
    <citation type="journal article" date="2016" name="Sci. Rep.">
        <title>Genome-wide diversity and gene expression profiling of Babesia microti isolates identify polymorphic genes that mediate host-pathogen interactions.</title>
        <authorList>
            <person name="Silva J.C."/>
            <person name="Cornillot E."/>
            <person name="McCracken C."/>
            <person name="Usmani-Brown S."/>
            <person name="Dwivedi A."/>
            <person name="Ifeonu O.O."/>
            <person name="Crabtree J."/>
            <person name="Gotia H.T."/>
            <person name="Virji A.Z."/>
            <person name="Reynes C."/>
            <person name="Colinge J."/>
            <person name="Kumar V."/>
            <person name="Lawres L."/>
            <person name="Pazzi J.E."/>
            <person name="Pablo J.V."/>
            <person name="Hung C."/>
            <person name="Brancato J."/>
            <person name="Kumari P."/>
            <person name="Orvis J."/>
            <person name="Tretina K."/>
            <person name="Chibucos M."/>
            <person name="Ott S."/>
            <person name="Sadzewicz L."/>
            <person name="Sengamalay N."/>
            <person name="Shetty A.C."/>
            <person name="Su Q."/>
            <person name="Tallon L."/>
            <person name="Fraser C.M."/>
            <person name="Frutos R."/>
            <person name="Molina D.M."/>
            <person name="Krause P.J."/>
            <person name="Ben Mamoun C."/>
        </authorList>
    </citation>
    <scope>NUCLEOTIDE SEQUENCE [LARGE SCALE GENOMIC DNA]</scope>
    <source>
        <strain evidence="11 12">RI</strain>
    </source>
</reference>
<dbReference type="SUPFAM" id="SSF53335">
    <property type="entry name" value="S-adenosyl-L-methionine-dependent methyltransferases"/>
    <property type="match status" value="1"/>
</dbReference>
<keyword evidence="2 9" id="KW-0489">Methyltransferase</keyword>
<name>A0A1N6LWH5_BABMR</name>
<dbReference type="PANTHER" id="PTHR10631:SF3">
    <property type="entry name" value="TRNA (GUANINE(26)-N(2))-DIMETHYLTRANSFERASE"/>
    <property type="match status" value="1"/>
</dbReference>
<dbReference type="Gene3D" id="3.40.50.150">
    <property type="entry name" value="Vaccinia Virus protein VP39"/>
    <property type="match status" value="1"/>
</dbReference>
<comment type="catalytic activity">
    <reaction evidence="8 9">
        <text>guanosine(26) in tRNA + 2 S-adenosyl-L-methionine = N(2)-dimethylguanosine(26) in tRNA + 2 S-adenosyl-L-homocysteine + 2 H(+)</text>
        <dbReference type="Rhea" id="RHEA:43140"/>
        <dbReference type="Rhea" id="RHEA-COMP:10359"/>
        <dbReference type="Rhea" id="RHEA-COMP:10360"/>
        <dbReference type="ChEBI" id="CHEBI:15378"/>
        <dbReference type="ChEBI" id="CHEBI:57856"/>
        <dbReference type="ChEBI" id="CHEBI:59789"/>
        <dbReference type="ChEBI" id="CHEBI:74269"/>
        <dbReference type="ChEBI" id="CHEBI:74513"/>
        <dbReference type="EC" id="2.1.1.216"/>
    </reaction>
</comment>
<evidence type="ECO:0000256" key="1">
    <source>
        <dbReference type="ARBA" id="ARBA00022555"/>
    </source>
</evidence>
<sequence>MDQQTDYIEEGAVKVYKSVNGQAIFYNNAQVFNRDISTLSIAAFSKFVNLPNSTGFKVLELFGATGIRGIRYAKELGTIVEKVLINDLDENSANAALNNISLNGVDSKCCVTCMDANLLSHLLSPPPQIDKILTTNPYRSCTGYEYKAADGVLDKLVSEWSNNTSAFLNNFSPTPNTIVKYPILCDIIDLDPYSTASPYLDGALKCVRHGGLLCITSTDMPTLCGNNPCVSFYKYGGIAPKVPYFHELALRILLHAVSTTASKYKRVVIPLMSLSVDFYVRVFVQVVAIPEQCKELANKTGLCFHCGQCDSFTCIPIGNYINGKQKPSVLPSDFSGTCSECGGHIKILGPIYIGELHNKAFVNLCLEECYAFDKLDKSLKVYPHTVTMGPRIRGILTAIMEELVASQSIFYYHLPMLCQKHKLSTLTPVKVKRCLRHLGYTASHFHREPQSIKTNAPSHVLMDILRHHARTTPPKILDSFISKDITTQGINLNLPINPSNDLRKVLKVPRWLPNPEPNWGPKKAHRMKKHVAAS</sequence>
<evidence type="ECO:0000313" key="12">
    <source>
        <dbReference type="Proteomes" id="UP000002899"/>
    </source>
</evidence>
<evidence type="ECO:0000256" key="8">
    <source>
        <dbReference type="ARBA" id="ARBA00051897"/>
    </source>
</evidence>
<dbReference type="GO" id="GO:0160104">
    <property type="term" value="F:tRNA (guanine(26)-N2)-dimethyltransferase activity"/>
    <property type="evidence" value="ECO:0007669"/>
    <property type="project" value="UniProtKB-UniRule"/>
</dbReference>
<keyword evidence="4 9" id="KW-0949">S-adenosyl-L-methionine</keyword>
<evidence type="ECO:0000256" key="3">
    <source>
        <dbReference type="ARBA" id="ARBA00022679"/>
    </source>
</evidence>
<gene>
    <name evidence="11" type="ORF">BMR1_01G00880</name>
</gene>
<dbReference type="InterPro" id="IPR002905">
    <property type="entry name" value="Trm1"/>
</dbReference>
<dbReference type="EC" id="2.1.1.216" evidence="7 9"/>
<dbReference type="Gene3D" id="3.30.56.70">
    <property type="entry name" value="N2,N2-dimethylguanosine tRNA methyltransferase, C-terminal domain"/>
    <property type="match status" value="1"/>
</dbReference>
<dbReference type="GO" id="GO:0002940">
    <property type="term" value="P:tRNA N2-guanine methylation"/>
    <property type="evidence" value="ECO:0007669"/>
    <property type="project" value="TreeGrafter"/>
</dbReference>
<dbReference type="Pfam" id="PF02005">
    <property type="entry name" value="TRM"/>
    <property type="match status" value="2"/>
</dbReference>
<evidence type="ECO:0000256" key="4">
    <source>
        <dbReference type="ARBA" id="ARBA00022691"/>
    </source>
</evidence>
<evidence type="ECO:0000256" key="10">
    <source>
        <dbReference type="SAM" id="MobiDB-lite"/>
    </source>
</evidence>
<dbReference type="GeneID" id="24423250"/>
<feature type="compositionally biased region" description="Basic residues" evidence="10">
    <location>
        <begin position="522"/>
        <end position="534"/>
    </location>
</feature>
<dbReference type="EMBL" id="FO082871">
    <property type="protein sequence ID" value="SIO73218.1"/>
    <property type="molecule type" value="Genomic_DNA"/>
</dbReference>
<dbReference type="VEuPathDB" id="PiroplasmaDB:BMR1_01G00880"/>
<proteinExistence type="inferred from homology"/>
<feature type="region of interest" description="Disordered" evidence="10">
    <location>
        <begin position="513"/>
        <end position="534"/>
    </location>
</feature>
<organism evidence="11 12">
    <name type="scientific">Babesia microti (strain RI)</name>
    <dbReference type="NCBI Taxonomy" id="1133968"/>
    <lineage>
        <taxon>Eukaryota</taxon>
        <taxon>Sar</taxon>
        <taxon>Alveolata</taxon>
        <taxon>Apicomplexa</taxon>
        <taxon>Aconoidasida</taxon>
        <taxon>Piroplasmida</taxon>
        <taxon>Babesiidae</taxon>
        <taxon>Babesia</taxon>
    </lineage>
</organism>
<keyword evidence="12" id="KW-1185">Reference proteome</keyword>